<dbReference type="InterPro" id="IPR027417">
    <property type="entry name" value="P-loop_NTPase"/>
</dbReference>
<name>B6BWL8_9PROT</name>
<feature type="binding site" evidence="2">
    <location>
        <begin position="15"/>
        <end position="23"/>
    </location>
    <ligand>
        <name>ATP</name>
        <dbReference type="ChEBI" id="CHEBI:30616"/>
    </ligand>
</feature>
<accession>B6BWL8</accession>
<dbReference type="InterPro" id="IPR031314">
    <property type="entry name" value="DNK_dom"/>
</dbReference>
<dbReference type="PANTHER" id="PTHR10513:SF46">
    <property type="entry name" value="DEOXYGUANOSINE KINASE"/>
    <property type="match status" value="1"/>
</dbReference>
<dbReference type="EMBL" id="DS995299">
    <property type="protein sequence ID" value="EDZ64146.1"/>
    <property type="molecule type" value="Genomic_DNA"/>
</dbReference>
<feature type="domain" description="Deoxynucleoside kinase" evidence="3">
    <location>
        <begin position="11"/>
        <end position="204"/>
    </location>
</feature>
<dbReference type="STRING" id="314607.KB13_278"/>
<feature type="binding site" evidence="2">
    <location>
        <begin position="141"/>
        <end position="145"/>
    </location>
    <ligand>
        <name>ATP</name>
        <dbReference type="ChEBI" id="CHEBI:30616"/>
    </ligand>
</feature>
<keyword evidence="5" id="KW-1185">Reference proteome</keyword>
<dbReference type="Gene3D" id="3.40.50.300">
    <property type="entry name" value="P-loop containing nucleotide triphosphate hydrolases"/>
    <property type="match status" value="1"/>
</dbReference>
<sequence length="217" mass="25704">MINPFKKYPYIVVEGPIGSGKSTLSRMLSENFGSNFIKEKADQNPFLPKFYKNMSQYALPTQLFFLFQRAEQINDIKQNDFFHKGTVADFFIYKDPIFAQLNLDEEELKLYKQIYQFLELKVPKPDLVIYLQTPVELLKKRVERRSINYEKTISTEYLEKIAEAYSNFFHFKYNQKLLIVNNENLDIIDDPGAISMLVEKIEQLSSTREFFNPRVIY</sequence>
<dbReference type="GO" id="GO:0005737">
    <property type="term" value="C:cytoplasm"/>
    <property type="evidence" value="ECO:0007669"/>
    <property type="project" value="TreeGrafter"/>
</dbReference>
<reference evidence="5" key="1">
    <citation type="journal article" date="2012" name="Stand. Genomic Sci.">
        <title>Genome sequence of strain HIMB624, a cultured representative from the OM43 clade of marine Betaproteobacteria.</title>
        <authorList>
            <person name="Huggett M.J."/>
            <person name="Hayakawa D.H."/>
            <person name="Rappe M.S."/>
        </authorList>
    </citation>
    <scope>NUCLEOTIDE SEQUENCE [LARGE SCALE GENOMIC DNA]</scope>
    <source>
        <strain evidence="5">KB13</strain>
    </source>
</reference>
<keyword evidence="2" id="KW-0547">Nucleotide-binding</keyword>
<dbReference type="Pfam" id="PF01712">
    <property type="entry name" value="dNK"/>
    <property type="match status" value="1"/>
</dbReference>
<organism evidence="4 5">
    <name type="scientific">beta proteobacterium KB13</name>
    <dbReference type="NCBI Taxonomy" id="314607"/>
    <lineage>
        <taxon>Bacteria</taxon>
        <taxon>Pseudomonadati</taxon>
        <taxon>Pseudomonadota</taxon>
        <taxon>Betaproteobacteria</taxon>
        <taxon>Nitrosomonadales</taxon>
        <taxon>OM43 clade</taxon>
    </lineage>
</organism>
<dbReference type="InterPro" id="IPR050566">
    <property type="entry name" value="Deoxyribonucleoside_kinase"/>
</dbReference>
<dbReference type="AlphaFoldDB" id="B6BWL8"/>
<evidence type="ECO:0000256" key="1">
    <source>
        <dbReference type="PIRSR" id="PIRSR000705-1"/>
    </source>
</evidence>
<dbReference type="SUPFAM" id="SSF52540">
    <property type="entry name" value="P-loop containing nucleoside triphosphate hydrolases"/>
    <property type="match status" value="1"/>
</dbReference>
<dbReference type="PIRSF" id="PIRSF000705">
    <property type="entry name" value="DNK"/>
    <property type="match status" value="1"/>
</dbReference>
<evidence type="ECO:0000259" key="3">
    <source>
        <dbReference type="Pfam" id="PF01712"/>
    </source>
</evidence>
<evidence type="ECO:0000313" key="5">
    <source>
        <dbReference type="Proteomes" id="UP000004188"/>
    </source>
</evidence>
<keyword evidence="2" id="KW-0067">ATP-binding</keyword>
<dbReference type="Proteomes" id="UP000004188">
    <property type="component" value="Unassembled WGS sequence"/>
</dbReference>
<dbReference type="eggNOG" id="COG1428">
    <property type="taxonomic scope" value="Bacteria"/>
</dbReference>
<keyword evidence="4" id="KW-0418">Kinase</keyword>
<protein>
    <submittedName>
        <fullName evidence="4">Deoxyadenosine kinase, putative</fullName>
        <ecNumber evidence="4">2.7.1.76</ecNumber>
    </submittedName>
</protein>
<dbReference type="CDD" id="cd01673">
    <property type="entry name" value="dNK"/>
    <property type="match status" value="1"/>
</dbReference>
<gene>
    <name evidence="4" type="ORF">KB13_278</name>
</gene>
<evidence type="ECO:0000313" key="4">
    <source>
        <dbReference type="EMBL" id="EDZ64146.1"/>
    </source>
</evidence>
<dbReference type="EC" id="2.7.1.76" evidence="4"/>
<feature type="active site" description="Proton acceptor" evidence="1">
    <location>
        <position position="89"/>
    </location>
</feature>
<dbReference type="HOGENOM" id="CLU_030466_2_0_4"/>
<dbReference type="GO" id="GO:0004136">
    <property type="term" value="F:deoxyadenosine kinase activity"/>
    <property type="evidence" value="ECO:0007669"/>
    <property type="project" value="UniProtKB-EC"/>
</dbReference>
<evidence type="ECO:0000256" key="2">
    <source>
        <dbReference type="PIRSR" id="PIRSR000705-3"/>
    </source>
</evidence>
<proteinExistence type="predicted"/>
<dbReference type="InterPro" id="IPR002624">
    <property type="entry name" value="DCK/DGK"/>
</dbReference>
<dbReference type="PANTHER" id="PTHR10513">
    <property type="entry name" value="DEOXYNUCLEOSIDE KINASE"/>
    <property type="match status" value="1"/>
</dbReference>
<keyword evidence="4" id="KW-0808">Transferase</keyword>
<dbReference type="GO" id="GO:0005524">
    <property type="term" value="F:ATP binding"/>
    <property type="evidence" value="ECO:0007669"/>
    <property type="project" value="UniProtKB-KW"/>
</dbReference>